<dbReference type="InterPro" id="IPR023408">
    <property type="entry name" value="MscS_beta-dom_sf"/>
</dbReference>
<feature type="transmembrane region" description="Helical" evidence="7">
    <location>
        <begin position="555"/>
        <end position="573"/>
    </location>
</feature>
<accession>A0A2W4R439</accession>
<feature type="domain" description="Mechanosensitive ion channel MscS C-terminal" evidence="9">
    <location>
        <begin position="714"/>
        <end position="797"/>
    </location>
</feature>
<reference evidence="10 11" key="1">
    <citation type="journal article" date="2018" name="Aquat. Microb. Ecol.">
        <title>Gammaproteobacterial methanotrophs dominate.</title>
        <authorList>
            <person name="Rissanen A.J."/>
            <person name="Saarenheimo J."/>
            <person name="Tiirola M."/>
            <person name="Peura S."/>
            <person name="Aalto S.L."/>
            <person name="Karvinen A."/>
            <person name="Nykanen H."/>
        </authorList>
    </citation>
    <scope>NUCLEOTIDE SEQUENCE [LARGE SCALE GENOMIC DNA]</scope>
    <source>
        <strain evidence="10">AMbin10</strain>
    </source>
</reference>
<feature type="transmembrane region" description="Helical" evidence="7">
    <location>
        <begin position="594"/>
        <end position="614"/>
    </location>
</feature>
<evidence type="ECO:0000256" key="4">
    <source>
        <dbReference type="ARBA" id="ARBA00022692"/>
    </source>
</evidence>
<keyword evidence="6 7" id="KW-0472">Membrane</keyword>
<evidence type="ECO:0000256" key="5">
    <source>
        <dbReference type="ARBA" id="ARBA00022989"/>
    </source>
</evidence>
<dbReference type="GO" id="GO:0008381">
    <property type="term" value="F:mechanosensitive monoatomic ion channel activity"/>
    <property type="evidence" value="ECO:0007669"/>
    <property type="project" value="UniProtKB-ARBA"/>
</dbReference>
<dbReference type="Pfam" id="PF21082">
    <property type="entry name" value="MS_channel_3rd"/>
    <property type="match status" value="1"/>
</dbReference>
<comment type="similarity">
    <text evidence="2">Belongs to the MscS (TC 1.A.23) family.</text>
</comment>
<feature type="transmembrane region" description="Helical" evidence="7">
    <location>
        <begin position="620"/>
        <end position="640"/>
    </location>
</feature>
<dbReference type="PANTHER" id="PTHR30347">
    <property type="entry name" value="POTASSIUM CHANNEL RELATED"/>
    <property type="match status" value="1"/>
</dbReference>
<sequence length="852" mass="94266">MSRLAFTGKASFAIQHVTSMKKSKLKPKATLGCSVWTMKPQVVILVLLASMFVSPEPLSAALVPNLFSANDTNKPLANIPAVATPEENLSDLKGKLDGLETLRDRLDKETNDTKAPEGVKPEEVSEQRRLIESLIFFYQEGLNSLTAKETEQENLKVTQAESGKWTGFSSPPPYSMLMLYGLQEEADALRGKQAVLESSLAGGQGDSASLQTEVTRAHVASGVASENVGRDASSDGSASTAWRREFAELRVRTAERNVWFREIQTGLVNAKLAGVRAKLALLDKQIALARQHAVLSESDMGKIREGLKTSTRNIEQDQQKAVSENIRWTKEHEAVTRDLMAARALLQKGTATGDPVQMATLEAQSNAADAWVAVTRQETETLGTLAVFNNNIEGFWNYQYTLQNSPDPKLRQDALNQLVREAARLQQWGAYSQDNLSLAVSEEQNQQAKLNSISIDSPIRRYETQTLDAYRLNRQIAERIRLLADRTGQMLDRWLQDYRQASANRPVAERFHDGIRDAANIMLQVFSFELFTVDDEVDLEGKKLNITRGVTLGKSIKSLVVFVIGFWIAKKLARRFQRMLVEHFAIDEAQSNVLRRWVLMGLSSILLVIVLTLARIPLTVFAFLGGALAIGVGFGTQTMLKNLISGVMILVERKIQIGDIIEVDGIVGTVTEIDIRSSTVRGFDGVETMIPNSTFLENKVTNWTYTNLKIRRSVRVGVAYGSPTREVIQLLLDCAQRHGQVLDDPKPYVWLEDFGDNSLVFGLYFWLEMGPKVSSLQMMSDLRLMMIDALGKAGIAIPFPQRDIHFIPIQPLPVSVVACETAVIDPKPGSAANGKTNPSQSTPALVIVQPDG</sequence>
<organism evidence="10 11">
    <name type="scientific">Candidatus Methylumidiphilus alinenensis</name>
    <dbReference type="NCBI Taxonomy" id="2202197"/>
    <lineage>
        <taxon>Bacteria</taxon>
        <taxon>Pseudomonadati</taxon>
        <taxon>Pseudomonadota</taxon>
        <taxon>Gammaproteobacteria</taxon>
        <taxon>Methylococcales</taxon>
        <taxon>Candidatus Methylumidiphilus</taxon>
    </lineage>
</organism>
<dbReference type="InterPro" id="IPR006685">
    <property type="entry name" value="MscS_channel_2nd"/>
</dbReference>
<dbReference type="SUPFAM" id="SSF82861">
    <property type="entry name" value="Mechanosensitive channel protein MscS (YggB), transmembrane region"/>
    <property type="match status" value="1"/>
</dbReference>
<evidence type="ECO:0000256" key="2">
    <source>
        <dbReference type="ARBA" id="ARBA00008017"/>
    </source>
</evidence>
<evidence type="ECO:0000259" key="8">
    <source>
        <dbReference type="Pfam" id="PF00924"/>
    </source>
</evidence>
<dbReference type="GO" id="GO:0005886">
    <property type="term" value="C:plasma membrane"/>
    <property type="evidence" value="ECO:0007669"/>
    <property type="project" value="UniProtKB-SubCell"/>
</dbReference>
<evidence type="ECO:0000256" key="1">
    <source>
        <dbReference type="ARBA" id="ARBA00004651"/>
    </source>
</evidence>
<evidence type="ECO:0000313" key="11">
    <source>
        <dbReference type="Proteomes" id="UP000249396"/>
    </source>
</evidence>
<dbReference type="SUPFAM" id="SSF82689">
    <property type="entry name" value="Mechanosensitive channel protein MscS (YggB), C-terminal domain"/>
    <property type="match status" value="1"/>
</dbReference>
<evidence type="ECO:0000259" key="9">
    <source>
        <dbReference type="Pfam" id="PF21082"/>
    </source>
</evidence>
<dbReference type="EMBL" id="QJPH01000314">
    <property type="protein sequence ID" value="PZN78722.1"/>
    <property type="molecule type" value="Genomic_DNA"/>
</dbReference>
<name>A0A2W4R439_9GAMM</name>
<dbReference type="Gene3D" id="1.10.287.1260">
    <property type="match status" value="1"/>
</dbReference>
<dbReference type="InterPro" id="IPR011066">
    <property type="entry name" value="MscS_channel_C_sf"/>
</dbReference>
<evidence type="ECO:0000256" key="6">
    <source>
        <dbReference type="ARBA" id="ARBA00023136"/>
    </source>
</evidence>
<gene>
    <name evidence="10" type="ORF">DM484_12670</name>
</gene>
<dbReference type="Gene3D" id="3.30.70.100">
    <property type="match status" value="1"/>
</dbReference>
<dbReference type="Pfam" id="PF00924">
    <property type="entry name" value="MS_channel_2nd"/>
    <property type="match status" value="1"/>
</dbReference>
<evidence type="ECO:0000256" key="7">
    <source>
        <dbReference type="SAM" id="Phobius"/>
    </source>
</evidence>
<keyword evidence="5 7" id="KW-1133">Transmembrane helix</keyword>
<dbReference type="InterPro" id="IPR052702">
    <property type="entry name" value="MscS-like_channel"/>
</dbReference>
<comment type="caution">
    <text evidence="10">The sequence shown here is derived from an EMBL/GenBank/DDBJ whole genome shotgun (WGS) entry which is preliminary data.</text>
</comment>
<evidence type="ECO:0000313" key="10">
    <source>
        <dbReference type="EMBL" id="PZN78722.1"/>
    </source>
</evidence>
<dbReference type="Proteomes" id="UP000249396">
    <property type="component" value="Unassembled WGS sequence"/>
</dbReference>
<feature type="domain" description="Mechanosensitive ion channel MscS" evidence="8">
    <location>
        <begin position="639"/>
        <end position="704"/>
    </location>
</feature>
<dbReference type="InterPro" id="IPR010920">
    <property type="entry name" value="LSM_dom_sf"/>
</dbReference>
<evidence type="ECO:0000256" key="3">
    <source>
        <dbReference type="ARBA" id="ARBA00022475"/>
    </source>
</evidence>
<keyword evidence="3" id="KW-1003">Cell membrane</keyword>
<dbReference type="AlphaFoldDB" id="A0A2W4R439"/>
<dbReference type="InterPro" id="IPR049278">
    <property type="entry name" value="MS_channel_C"/>
</dbReference>
<protein>
    <submittedName>
        <fullName evidence="10">Mechanosensitive ion channel family protein</fullName>
    </submittedName>
</protein>
<dbReference type="InterPro" id="IPR011014">
    <property type="entry name" value="MscS_channel_TM-2"/>
</dbReference>
<dbReference type="SUPFAM" id="SSF50182">
    <property type="entry name" value="Sm-like ribonucleoproteins"/>
    <property type="match status" value="1"/>
</dbReference>
<proteinExistence type="inferred from homology"/>
<dbReference type="PANTHER" id="PTHR30347:SF1">
    <property type="entry name" value="MECHANOSENSITIVE CHANNEL MSCK"/>
    <property type="match status" value="1"/>
</dbReference>
<dbReference type="Gene3D" id="2.30.30.60">
    <property type="match status" value="1"/>
</dbReference>
<keyword evidence="4 7" id="KW-0812">Transmembrane</keyword>
<comment type="subcellular location">
    <subcellularLocation>
        <location evidence="1">Cell membrane</location>
        <topology evidence="1">Multi-pass membrane protein</topology>
    </subcellularLocation>
</comment>